<accession>A0ACB9S4G5</accession>
<organism evidence="1 2">
    <name type="scientific">Melastoma candidum</name>
    <dbReference type="NCBI Taxonomy" id="119954"/>
    <lineage>
        <taxon>Eukaryota</taxon>
        <taxon>Viridiplantae</taxon>
        <taxon>Streptophyta</taxon>
        <taxon>Embryophyta</taxon>
        <taxon>Tracheophyta</taxon>
        <taxon>Spermatophyta</taxon>
        <taxon>Magnoliopsida</taxon>
        <taxon>eudicotyledons</taxon>
        <taxon>Gunneridae</taxon>
        <taxon>Pentapetalae</taxon>
        <taxon>rosids</taxon>
        <taxon>malvids</taxon>
        <taxon>Myrtales</taxon>
        <taxon>Melastomataceae</taxon>
        <taxon>Melastomatoideae</taxon>
        <taxon>Melastomateae</taxon>
        <taxon>Melastoma</taxon>
    </lineage>
</organism>
<keyword evidence="2" id="KW-1185">Reference proteome</keyword>
<dbReference type="Proteomes" id="UP001057402">
    <property type="component" value="Chromosome 2"/>
</dbReference>
<gene>
    <name evidence="1" type="ORF">MLD38_003411</name>
</gene>
<reference evidence="2" key="1">
    <citation type="journal article" date="2023" name="Front. Plant Sci.">
        <title>Chromosomal-level genome assembly of Melastoma candidum provides insights into trichome evolution.</title>
        <authorList>
            <person name="Zhong Y."/>
            <person name="Wu W."/>
            <person name="Sun C."/>
            <person name="Zou P."/>
            <person name="Liu Y."/>
            <person name="Dai S."/>
            <person name="Zhou R."/>
        </authorList>
    </citation>
    <scope>NUCLEOTIDE SEQUENCE [LARGE SCALE GENOMIC DNA]</scope>
</reference>
<dbReference type="EMBL" id="CM042881">
    <property type="protein sequence ID" value="KAI4385376.1"/>
    <property type="molecule type" value="Genomic_DNA"/>
</dbReference>
<name>A0ACB9S4G5_9MYRT</name>
<evidence type="ECO:0000313" key="1">
    <source>
        <dbReference type="EMBL" id="KAI4385376.1"/>
    </source>
</evidence>
<proteinExistence type="predicted"/>
<evidence type="ECO:0000313" key="2">
    <source>
        <dbReference type="Proteomes" id="UP001057402"/>
    </source>
</evidence>
<comment type="caution">
    <text evidence="1">The sequence shown here is derived from an EMBL/GenBank/DDBJ whole genome shotgun (WGS) entry which is preliminary data.</text>
</comment>
<protein>
    <submittedName>
        <fullName evidence="1">Uncharacterized protein</fullName>
    </submittedName>
</protein>
<sequence length="329" mass="36516">MRKPDHMSSSAKANNNVSSSKLRKGLWSPEEDDKLMNYMLSSGQGCWSDVARNAGLQRCGKSCRLRWINYLRPDLKRGAFSPQEEELIIHFHSLLGNRWSQIAARLPGRTDNEIKNFWNSTIKRRLKNSSSESSPNASNSSSLSHKDVNMVGIGFNVSLHEQGSTPFLIDPTLPALSSPSVHSLILNYVVDPLPQLNQQSGYGDGSLHGGGGPQFMGEYSDFGTGTLIPQLLESLSPEGVYVKAEESKVTDNINALNNNINNYNMNDMINNFSKIGCTLNSGIGSGNFWNNSNNNHQIMNGEDIKIGEWDLEELMRDVSSFPFPDFHCQ</sequence>